<feature type="compositionally biased region" description="Basic and acidic residues" evidence="1">
    <location>
        <begin position="313"/>
        <end position="339"/>
    </location>
</feature>
<dbReference type="Pfam" id="PF13814">
    <property type="entry name" value="Replic_Relax"/>
    <property type="match status" value="1"/>
</dbReference>
<protein>
    <submittedName>
        <fullName evidence="2">Replication-relaxation</fullName>
    </submittedName>
</protein>
<feature type="compositionally biased region" description="Basic residues" evidence="1">
    <location>
        <begin position="381"/>
        <end position="393"/>
    </location>
</feature>
<keyword evidence="3" id="KW-1185">Reference proteome</keyword>
<feature type="region of interest" description="Disordered" evidence="1">
    <location>
        <begin position="243"/>
        <end position="393"/>
    </location>
</feature>
<feature type="compositionally biased region" description="Basic and acidic residues" evidence="1">
    <location>
        <begin position="293"/>
        <end position="304"/>
    </location>
</feature>
<name>A0A1A9A9B4_9ACTN</name>
<reference evidence="3" key="1">
    <citation type="submission" date="2016-06" db="EMBL/GenBank/DDBJ databases">
        <authorList>
            <person name="Varghese N."/>
            <person name="Submissions Spin"/>
        </authorList>
    </citation>
    <scope>NUCLEOTIDE SEQUENCE [LARGE SCALE GENOMIC DNA]</scope>
    <source>
        <strain evidence="3">DSM 44815</strain>
    </source>
</reference>
<feature type="compositionally biased region" description="Basic and acidic residues" evidence="1">
    <location>
        <begin position="367"/>
        <end position="380"/>
    </location>
</feature>
<proteinExistence type="predicted"/>
<dbReference type="Proteomes" id="UP000199385">
    <property type="component" value="Chromosome I"/>
</dbReference>
<gene>
    <name evidence="2" type="ORF">GA0070611_5792</name>
</gene>
<dbReference type="EMBL" id="LT594323">
    <property type="protein sequence ID" value="SBT52789.1"/>
    <property type="molecule type" value="Genomic_DNA"/>
</dbReference>
<feature type="compositionally biased region" description="Low complexity" evidence="1">
    <location>
        <begin position="357"/>
        <end position="366"/>
    </location>
</feature>
<organism evidence="2 3">
    <name type="scientific">Micromonospora auratinigra</name>
    <dbReference type="NCBI Taxonomy" id="261654"/>
    <lineage>
        <taxon>Bacteria</taxon>
        <taxon>Bacillati</taxon>
        <taxon>Actinomycetota</taxon>
        <taxon>Actinomycetes</taxon>
        <taxon>Micromonosporales</taxon>
        <taxon>Micromonosporaceae</taxon>
        <taxon>Micromonospora</taxon>
    </lineage>
</organism>
<dbReference type="PATRIC" id="fig|261654.4.peg.5863"/>
<feature type="compositionally biased region" description="Basic residues" evidence="1">
    <location>
        <begin position="247"/>
        <end position="272"/>
    </location>
</feature>
<evidence type="ECO:0000313" key="3">
    <source>
        <dbReference type="Proteomes" id="UP000199385"/>
    </source>
</evidence>
<dbReference type="AlphaFoldDB" id="A0A1A9A9B4"/>
<dbReference type="STRING" id="261654.GA0070611_5792"/>
<sequence length="393" mass="44385">MDDPVLRVQSQLTGRDRLLLGWLYDHGVLTSFQIATALFPSLDFCQRRLRTLYRLRLVARFRPQRADGGSYPYHYVIDQLGAEVVAAARDERPPRRDHARVERRRWTSTRTLAHRLGVNGFFTDLAGHARTHPGAALTEWLPEAACQRAGTFLLPQDPALLRAYQPRVRPDGYGRWVEDGVEVPFFLEYDTGGEQLSILAGKLAGYRELFGTVRRAWPVLFWLHSAARERNLRRVLRRHAVPDGAGRRGRTLGHRLGRRRRTRARVPRHGQGRPRPDQHRGPNTNQSRVRRARTADPHPAERPGQRTGRGNPVRRDGRGGAVHLPDRPGRSTPEPRTEPGHTGGPGTVRAAVRRCGRAAAGGAARSEPARRGRTTTDPRGARRSPPRIRQHRV</sequence>
<dbReference type="InterPro" id="IPR025855">
    <property type="entry name" value="Replic_Relax"/>
</dbReference>
<evidence type="ECO:0000256" key="1">
    <source>
        <dbReference type="SAM" id="MobiDB-lite"/>
    </source>
</evidence>
<accession>A0A1A9A9B4</accession>
<evidence type="ECO:0000313" key="2">
    <source>
        <dbReference type="EMBL" id="SBT52789.1"/>
    </source>
</evidence>